<keyword evidence="2" id="KW-0812">Transmembrane</keyword>
<keyword evidence="2" id="KW-0472">Membrane</keyword>
<accession>A0A9P4SBZ8</accession>
<dbReference type="EMBL" id="MU006094">
    <property type="protein sequence ID" value="KAF2839881.1"/>
    <property type="molecule type" value="Genomic_DNA"/>
</dbReference>
<sequence length="340" mass="38090">MYNFISTHSRQQWSLRSHLVTPLFGRSYHVHSSRRREATEIFNEPAKTINYRASKHARSSRRPILYAAIFFVLGIAIGRTVNPFLSPTPLPLLDSPEERLLSKSSSKAIDALPIIQELRSSISPNPNDSKALYSNVEREKFSSGRYAGFVEILPGHGQAVSRTFTRKSLAGSNKVGQTRTFFNPSTKEVIAVIWFGTLVSGWPTITHGGVIATIMQDNMTKVLTGLKNLEDIREPSTLSITYLAPTWSNNFFVLRAKLGASEPSQKESDVGQRPEPSKDLTKEIQNQPNFFKPTIRLQTSATLETLDGKICVKSKALWEICDIPEHIREDLLTSPIPIVR</sequence>
<dbReference type="SUPFAM" id="SSF54637">
    <property type="entry name" value="Thioesterase/thiol ester dehydrase-isomerase"/>
    <property type="match status" value="1"/>
</dbReference>
<evidence type="ECO:0008006" key="5">
    <source>
        <dbReference type="Google" id="ProtNLM"/>
    </source>
</evidence>
<gene>
    <name evidence="3" type="ORF">M501DRAFT_743351</name>
</gene>
<reference evidence="3" key="1">
    <citation type="journal article" date="2020" name="Stud. Mycol.">
        <title>101 Dothideomycetes genomes: a test case for predicting lifestyles and emergence of pathogens.</title>
        <authorList>
            <person name="Haridas S."/>
            <person name="Albert R."/>
            <person name="Binder M."/>
            <person name="Bloem J."/>
            <person name="Labutti K."/>
            <person name="Salamov A."/>
            <person name="Andreopoulos B."/>
            <person name="Baker S."/>
            <person name="Barry K."/>
            <person name="Bills G."/>
            <person name="Bluhm B."/>
            <person name="Cannon C."/>
            <person name="Castanera R."/>
            <person name="Culley D."/>
            <person name="Daum C."/>
            <person name="Ezra D."/>
            <person name="Gonzalez J."/>
            <person name="Henrissat B."/>
            <person name="Kuo A."/>
            <person name="Liang C."/>
            <person name="Lipzen A."/>
            <person name="Lutzoni F."/>
            <person name="Magnuson J."/>
            <person name="Mondo S."/>
            <person name="Nolan M."/>
            <person name="Ohm R."/>
            <person name="Pangilinan J."/>
            <person name="Park H.-J."/>
            <person name="Ramirez L."/>
            <person name="Alfaro M."/>
            <person name="Sun H."/>
            <person name="Tritt A."/>
            <person name="Yoshinaga Y."/>
            <person name="Zwiers L.-H."/>
            <person name="Turgeon B."/>
            <person name="Goodwin S."/>
            <person name="Spatafora J."/>
            <person name="Crous P."/>
            <person name="Grigoriev I."/>
        </authorList>
    </citation>
    <scope>NUCLEOTIDE SEQUENCE</scope>
    <source>
        <strain evidence="3">CBS 101060</strain>
    </source>
</reference>
<feature type="compositionally biased region" description="Basic and acidic residues" evidence="1">
    <location>
        <begin position="264"/>
        <end position="282"/>
    </location>
</feature>
<evidence type="ECO:0000256" key="2">
    <source>
        <dbReference type="SAM" id="Phobius"/>
    </source>
</evidence>
<evidence type="ECO:0000256" key="1">
    <source>
        <dbReference type="SAM" id="MobiDB-lite"/>
    </source>
</evidence>
<dbReference type="Proteomes" id="UP000799429">
    <property type="component" value="Unassembled WGS sequence"/>
</dbReference>
<dbReference type="PANTHER" id="PTHR47260:SF1">
    <property type="entry name" value="UPF0644 PROTEIN PB2B4.06"/>
    <property type="match status" value="1"/>
</dbReference>
<dbReference type="PANTHER" id="PTHR47260">
    <property type="entry name" value="UPF0644 PROTEIN PB2B4.06"/>
    <property type="match status" value="1"/>
</dbReference>
<comment type="caution">
    <text evidence="3">The sequence shown here is derived from an EMBL/GenBank/DDBJ whole genome shotgun (WGS) entry which is preliminary data.</text>
</comment>
<name>A0A9P4SBZ8_9PEZI</name>
<dbReference type="InterPro" id="IPR052061">
    <property type="entry name" value="PTE-AB_protein"/>
</dbReference>
<dbReference type="OrthoDB" id="506431at2759"/>
<organism evidence="3 4">
    <name type="scientific">Patellaria atrata CBS 101060</name>
    <dbReference type="NCBI Taxonomy" id="1346257"/>
    <lineage>
        <taxon>Eukaryota</taxon>
        <taxon>Fungi</taxon>
        <taxon>Dikarya</taxon>
        <taxon>Ascomycota</taxon>
        <taxon>Pezizomycotina</taxon>
        <taxon>Dothideomycetes</taxon>
        <taxon>Dothideomycetes incertae sedis</taxon>
        <taxon>Patellariales</taxon>
        <taxon>Patellariaceae</taxon>
        <taxon>Patellaria</taxon>
    </lineage>
</organism>
<dbReference type="Gene3D" id="3.10.129.10">
    <property type="entry name" value="Hotdog Thioesterase"/>
    <property type="match status" value="1"/>
</dbReference>
<dbReference type="InterPro" id="IPR029069">
    <property type="entry name" value="HotDog_dom_sf"/>
</dbReference>
<protein>
    <recommendedName>
        <fullName evidence="5">Thioesterase domain-containing protein</fullName>
    </recommendedName>
</protein>
<keyword evidence="2" id="KW-1133">Transmembrane helix</keyword>
<evidence type="ECO:0000313" key="4">
    <source>
        <dbReference type="Proteomes" id="UP000799429"/>
    </source>
</evidence>
<dbReference type="AlphaFoldDB" id="A0A9P4SBZ8"/>
<feature type="region of interest" description="Disordered" evidence="1">
    <location>
        <begin position="263"/>
        <end position="284"/>
    </location>
</feature>
<feature type="transmembrane region" description="Helical" evidence="2">
    <location>
        <begin position="64"/>
        <end position="85"/>
    </location>
</feature>
<keyword evidence="4" id="KW-1185">Reference proteome</keyword>
<proteinExistence type="predicted"/>
<evidence type="ECO:0000313" key="3">
    <source>
        <dbReference type="EMBL" id="KAF2839881.1"/>
    </source>
</evidence>